<protein>
    <submittedName>
        <fullName evidence="3">PH domain-containing protein</fullName>
    </submittedName>
</protein>
<reference evidence="3" key="1">
    <citation type="submission" date="2016-11" db="UniProtKB">
        <authorList>
            <consortium name="WormBaseParasite"/>
        </authorList>
    </citation>
    <scope>IDENTIFICATION</scope>
</reference>
<feature type="region of interest" description="Disordered" evidence="1">
    <location>
        <begin position="69"/>
        <end position="97"/>
    </location>
</feature>
<feature type="region of interest" description="Disordered" evidence="1">
    <location>
        <begin position="324"/>
        <end position="348"/>
    </location>
</feature>
<evidence type="ECO:0000313" key="3">
    <source>
        <dbReference type="WBParaSite" id="maker-unitig_33469-snap-gene-0.2-mRNA-1"/>
    </source>
</evidence>
<dbReference type="AlphaFoldDB" id="A0A1I8FG38"/>
<name>A0A1I8FG38_9PLAT</name>
<feature type="compositionally biased region" description="Low complexity" evidence="1">
    <location>
        <begin position="488"/>
        <end position="498"/>
    </location>
</feature>
<feature type="region of interest" description="Disordered" evidence="1">
    <location>
        <begin position="430"/>
        <end position="498"/>
    </location>
</feature>
<feature type="compositionally biased region" description="Low complexity" evidence="1">
    <location>
        <begin position="77"/>
        <end position="87"/>
    </location>
</feature>
<dbReference type="WBParaSite" id="maker-unitig_33469-snap-gene-0.2-mRNA-1">
    <property type="protein sequence ID" value="maker-unitig_33469-snap-gene-0.2-mRNA-1"/>
    <property type="gene ID" value="maker-unitig_33469-snap-gene-0.2"/>
</dbReference>
<evidence type="ECO:0000313" key="2">
    <source>
        <dbReference type="Proteomes" id="UP000095280"/>
    </source>
</evidence>
<accession>A0A1I8FG38</accession>
<proteinExistence type="predicted"/>
<keyword evidence="2" id="KW-1185">Reference proteome</keyword>
<organism evidence="2 3">
    <name type="scientific">Macrostomum lignano</name>
    <dbReference type="NCBI Taxonomy" id="282301"/>
    <lineage>
        <taxon>Eukaryota</taxon>
        <taxon>Metazoa</taxon>
        <taxon>Spiralia</taxon>
        <taxon>Lophotrochozoa</taxon>
        <taxon>Platyhelminthes</taxon>
        <taxon>Rhabditophora</taxon>
        <taxon>Macrostomorpha</taxon>
        <taxon>Macrostomida</taxon>
        <taxon>Macrostomidae</taxon>
        <taxon>Macrostomum</taxon>
    </lineage>
</organism>
<sequence length="498" mass="54335">AKPAKECFYALLLCEFSGYSIATIQSGQYRSSPFKVEEVNQQPVYLSTETPLDFQLWFEALASAAQMQRLQPEHSSRPPLAACSSSSSREDSLGGGGVEVVTRNHQYNYRDENGGGGGDANAHASLSQPTLATAEGQYNFRQQYEMQQPPQRAASTTVTSTTDSSISASARNNGAAYTDGHCSPRRDQAQVPGVRPGQTHEHRAASDLLGKSHDELLLLLIQLNREKASLERRRDYYLALLPDMRGADRMQAELREIDNQIELHDPLITFINNIISMGSLYSGDDVMFASEYRQHLLQPGELKPVKANVGFLRKQQERDAILQPVGPGLGRRGHNRQRPGESREFSVTRQQLEAELNELETVYAEHRRKKTNLAAFMSDLGKRAAGASSGKSFVSISSVAGSGVSGGGSYLETDLDTGASVDLAAKFPQRRTAVPRGSSSASASTGAVRVQQQKSKTMPSKTHDANGVPLRSAGGAEAAMRDDFQPRQQQQQQNYGIS</sequence>
<evidence type="ECO:0000256" key="1">
    <source>
        <dbReference type="SAM" id="MobiDB-lite"/>
    </source>
</evidence>
<dbReference type="Proteomes" id="UP000095280">
    <property type="component" value="Unplaced"/>
</dbReference>
<feature type="compositionally biased region" description="Low complexity" evidence="1">
    <location>
        <begin position="153"/>
        <end position="170"/>
    </location>
</feature>
<feature type="compositionally biased region" description="Polar residues" evidence="1">
    <location>
        <begin position="450"/>
        <end position="460"/>
    </location>
</feature>
<feature type="region of interest" description="Disordered" evidence="1">
    <location>
        <begin position="145"/>
        <end position="201"/>
    </location>
</feature>